<evidence type="ECO:0000313" key="2">
    <source>
        <dbReference type="EMBL" id="CAF4840491.1"/>
    </source>
</evidence>
<sequence length="31" mass="3719">MTNDRTQLRTRPLRWKTSTVDDLSNEHTKAF</sequence>
<comment type="caution">
    <text evidence="2">The sequence shown here is derived from an EMBL/GenBank/DDBJ whole genome shotgun (WGS) entry which is preliminary data.</text>
</comment>
<keyword evidence="3" id="KW-1185">Reference proteome</keyword>
<feature type="non-terminal residue" evidence="2">
    <location>
        <position position="1"/>
    </location>
</feature>
<evidence type="ECO:0000313" key="3">
    <source>
        <dbReference type="Proteomes" id="UP000663873"/>
    </source>
</evidence>
<dbReference type="AlphaFoldDB" id="A0A821RAQ5"/>
<gene>
    <name evidence="2" type="ORF">UJA718_LOCUS43030</name>
</gene>
<dbReference type="Proteomes" id="UP000663873">
    <property type="component" value="Unassembled WGS sequence"/>
</dbReference>
<accession>A0A821RAQ5</accession>
<dbReference type="EMBL" id="CAJOBP010057879">
    <property type="protein sequence ID" value="CAF4840491.1"/>
    <property type="molecule type" value="Genomic_DNA"/>
</dbReference>
<feature type="non-terminal residue" evidence="2">
    <location>
        <position position="31"/>
    </location>
</feature>
<protein>
    <submittedName>
        <fullName evidence="2">Uncharacterized protein</fullName>
    </submittedName>
</protein>
<proteinExistence type="predicted"/>
<organism evidence="2 3">
    <name type="scientific">Rotaria socialis</name>
    <dbReference type="NCBI Taxonomy" id="392032"/>
    <lineage>
        <taxon>Eukaryota</taxon>
        <taxon>Metazoa</taxon>
        <taxon>Spiralia</taxon>
        <taxon>Gnathifera</taxon>
        <taxon>Rotifera</taxon>
        <taxon>Eurotatoria</taxon>
        <taxon>Bdelloidea</taxon>
        <taxon>Philodinida</taxon>
        <taxon>Philodinidae</taxon>
        <taxon>Rotaria</taxon>
    </lineage>
</organism>
<evidence type="ECO:0000256" key="1">
    <source>
        <dbReference type="SAM" id="MobiDB-lite"/>
    </source>
</evidence>
<reference evidence="2" key="1">
    <citation type="submission" date="2021-02" db="EMBL/GenBank/DDBJ databases">
        <authorList>
            <person name="Nowell W R."/>
        </authorList>
    </citation>
    <scope>NUCLEOTIDE SEQUENCE</scope>
</reference>
<feature type="region of interest" description="Disordered" evidence="1">
    <location>
        <begin position="1"/>
        <end position="31"/>
    </location>
</feature>
<name>A0A821RAQ5_9BILA</name>